<reference evidence="2" key="1">
    <citation type="submission" date="2021-02" db="EMBL/GenBank/DDBJ databases">
        <authorList>
            <person name="Bekaert M."/>
        </authorList>
    </citation>
    <scope>NUCLEOTIDE SEQUENCE</scope>
    <source>
        <strain evidence="2">IoA-00</strain>
    </source>
</reference>
<dbReference type="EMBL" id="HG994593">
    <property type="protein sequence ID" value="CAF2849227.1"/>
    <property type="molecule type" value="Genomic_DNA"/>
</dbReference>
<dbReference type="Proteomes" id="UP000675881">
    <property type="component" value="Chromosome 14"/>
</dbReference>
<evidence type="ECO:0000313" key="2">
    <source>
        <dbReference type="EMBL" id="CAF2849227.1"/>
    </source>
</evidence>
<keyword evidence="3" id="KW-1185">Reference proteome</keyword>
<gene>
    <name evidence="2" type="ORF">LSAA_4684</name>
</gene>
<sequence>MASTPSVFTQLSNNNISPGSIDKKSRTFVSEEPSDIAKSSRIDIDINTGTEPSSKQMDSTTKNIGITLLNSLGKSLFVRKWGCSSTKDVNKISCNVLKEEGDDSLNQKTE</sequence>
<feature type="region of interest" description="Disordered" evidence="1">
    <location>
        <begin position="1"/>
        <end position="59"/>
    </location>
</feature>
<name>A0A7R8CKJ3_LEPSM</name>
<feature type="compositionally biased region" description="Polar residues" evidence="1">
    <location>
        <begin position="47"/>
        <end position="59"/>
    </location>
</feature>
<dbReference type="AlphaFoldDB" id="A0A7R8CKJ3"/>
<protein>
    <submittedName>
        <fullName evidence="2">(salmon louse) hypothetical protein</fullName>
    </submittedName>
</protein>
<evidence type="ECO:0000256" key="1">
    <source>
        <dbReference type="SAM" id="MobiDB-lite"/>
    </source>
</evidence>
<accession>A0A7R8CKJ3</accession>
<organism evidence="2 3">
    <name type="scientific">Lepeophtheirus salmonis</name>
    <name type="common">Salmon louse</name>
    <name type="synonym">Caligus salmonis</name>
    <dbReference type="NCBI Taxonomy" id="72036"/>
    <lineage>
        <taxon>Eukaryota</taxon>
        <taxon>Metazoa</taxon>
        <taxon>Ecdysozoa</taxon>
        <taxon>Arthropoda</taxon>
        <taxon>Crustacea</taxon>
        <taxon>Multicrustacea</taxon>
        <taxon>Hexanauplia</taxon>
        <taxon>Copepoda</taxon>
        <taxon>Siphonostomatoida</taxon>
        <taxon>Caligidae</taxon>
        <taxon>Lepeophtheirus</taxon>
    </lineage>
</organism>
<feature type="compositionally biased region" description="Polar residues" evidence="1">
    <location>
        <begin position="1"/>
        <end position="18"/>
    </location>
</feature>
<proteinExistence type="predicted"/>
<evidence type="ECO:0000313" key="3">
    <source>
        <dbReference type="Proteomes" id="UP000675881"/>
    </source>
</evidence>